<gene>
    <name evidence="2" type="ORF">AMSG_11654</name>
</gene>
<keyword evidence="3" id="KW-1185">Reference proteome</keyword>
<dbReference type="EMBL" id="GL349438">
    <property type="protein sequence ID" value="KNC54652.1"/>
    <property type="molecule type" value="Genomic_DNA"/>
</dbReference>
<dbReference type="AlphaFoldDB" id="A0A0L0DQU1"/>
<evidence type="ECO:0000313" key="2">
    <source>
        <dbReference type="EMBL" id="KNC54652.1"/>
    </source>
</evidence>
<dbReference type="OrthoDB" id="541044at2759"/>
<name>A0A0L0DQU1_THETB</name>
<dbReference type="Pfam" id="PF05548">
    <property type="entry name" value="Peptidase_M11"/>
    <property type="match status" value="1"/>
</dbReference>
<feature type="domain" description="Peptidase M11 gametolysin" evidence="1">
    <location>
        <begin position="47"/>
        <end position="157"/>
    </location>
</feature>
<dbReference type="SUPFAM" id="SSF55486">
    <property type="entry name" value="Metalloproteases ('zincins'), catalytic domain"/>
    <property type="match status" value="1"/>
</dbReference>
<evidence type="ECO:0000313" key="3">
    <source>
        <dbReference type="Proteomes" id="UP000054408"/>
    </source>
</evidence>
<protein>
    <recommendedName>
        <fullName evidence="1">Peptidase M11 gametolysin domain-containing protein</fullName>
    </recommendedName>
</protein>
<proteinExistence type="predicted"/>
<dbReference type="Proteomes" id="UP000054408">
    <property type="component" value="Unassembled WGS sequence"/>
</dbReference>
<organism evidence="2 3">
    <name type="scientific">Thecamonas trahens ATCC 50062</name>
    <dbReference type="NCBI Taxonomy" id="461836"/>
    <lineage>
        <taxon>Eukaryota</taxon>
        <taxon>Apusozoa</taxon>
        <taxon>Apusomonadida</taxon>
        <taxon>Apusomonadidae</taxon>
        <taxon>Thecamonas</taxon>
    </lineage>
</organism>
<reference evidence="2 3" key="1">
    <citation type="submission" date="2010-05" db="EMBL/GenBank/DDBJ databases">
        <title>The Genome Sequence of Thecamonas trahens ATCC 50062.</title>
        <authorList>
            <consortium name="The Broad Institute Genome Sequencing Platform"/>
            <person name="Russ C."/>
            <person name="Cuomo C."/>
            <person name="Shea T."/>
            <person name="Young S.K."/>
            <person name="Zeng Q."/>
            <person name="Koehrsen M."/>
            <person name="Haas B."/>
            <person name="Borodovsky M."/>
            <person name="Guigo R."/>
            <person name="Alvarado L."/>
            <person name="Berlin A."/>
            <person name="Bochicchio J."/>
            <person name="Borenstein D."/>
            <person name="Chapman S."/>
            <person name="Chen Z."/>
            <person name="Freedman E."/>
            <person name="Gellesch M."/>
            <person name="Goldberg J."/>
            <person name="Griggs A."/>
            <person name="Gujja S."/>
            <person name="Heilman E."/>
            <person name="Heiman D."/>
            <person name="Hepburn T."/>
            <person name="Howarth C."/>
            <person name="Jen D."/>
            <person name="Larson L."/>
            <person name="Mehta T."/>
            <person name="Park D."/>
            <person name="Pearson M."/>
            <person name="Roberts A."/>
            <person name="Saif S."/>
            <person name="Shenoy N."/>
            <person name="Sisk P."/>
            <person name="Stolte C."/>
            <person name="Sykes S."/>
            <person name="Thomson T."/>
            <person name="Walk T."/>
            <person name="White J."/>
            <person name="Yandava C."/>
            <person name="Burger G."/>
            <person name="Gray M.W."/>
            <person name="Holland P.W.H."/>
            <person name="King N."/>
            <person name="Lang F.B.F."/>
            <person name="Roger A.J."/>
            <person name="Ruiz-Trillo I."/>
            <person name="Lander E."/>
            <person name="Nusbaum C."/>
        </authorList>
    </citation>
    <scope>NUCLEOTIDE SEQUENCE [LARGE SCALE GENOMIC DNA]</scope>
    <source>
        <strain evidence="2 3">ATCC 50062</strain>
    </source>
</reference>
<dbReference type="RefSeq" id="XP_013761764.1">
    <property type="nucleotide sequence ID" value="XM_013906310.1"/>
</dbReference>
<accession>A0A0L0DQU1</accession>
<dbReference type="GeneID" id="25569569"/>
<evidence type="ECO:0000259" key="1">
    <source>
        <dbReference type="Pfam" id="PF05548"/>
    </source>
</evidence>
<dbReference type="InterPro" id="IPR008752">
    <property type="entry name" value="Peptidase_M11"/>
</dbReference>
<sequence length="1201" mass="125185">MWGGRGSVAGHVAALSGGRAVLAPKPAVFGPYPIPYNTKGRCDPDGWARAADAAATNAGVNLAAYSHLAYLLPHGDDIVGACGWDGLGNVGCDAVDVLLHELGHNMGLQHAALQPNMDGAPADYGDATAIMGNHDGGYSPGLPLHFNAPHLDELGWLDAARLVPKPSMPTASGLVHPLEGVPTGAGPFAVVVLDPLASFITYYVSFLGDGFVSPTFEAAVAIHYADRRSTMSYLVALLPLRKPVNSWAVPTGSLSFRWHPDVVRGALRVSVELGCIRYPPRLSAMGEGLLALSNMDSAACPPTAFELSDADKQFAWAGAASTCTSPVVQEGFAGGAVARDVGVSDVLAPVHDDTRVDNMGCGTITGALSSYAAVVVHPASPGNGSIPLAWLDEQLDADAGELVLDLVPNAAGQEVAQCLGGAVSVDARLADDASSPLFSNSPNSPARGLLGSRMRIAVRVARVSRRSILGRGPSLDSRWGLVVIELACNGSRHEVSVTVDVPCTEELLLREQQPLLAVEVEHGNMTTSVVTAQEAVTTSFAVVAEGIGACAAMQIEVEVDKTASPATTHVQLWPLAAEKRVVDGHSSVRGALSVYVGPRGPSGPGRGQARLKVRGFRMFVCDIVLRSSSSWSCPPSKVELELVPVVVDHPARAVTNIELLPNQALIAADAFRSWTTSAIVRVDSDALAALPAGNVATWGGYEFAIVAKEVASDIPRAPLAHSLLVEPRVCVPVQLSMCLVPGWPEVAAGQAPAGCRSDVVMAAGSGAPGSVLKYTAYVRSNDPKPCPYWTQAAVVSGSDGQPVSVSPTWAWAGRGGWSLPFRISYLVPNEGGVQGLHNASVVARDVGNRGLVEYAVHESNATVMAWGGGDGCIYRKLNMSIASVVSTSRPTVAADIEQGSDGAVATVVIGPWGHVPEDPGSVARLVFDLVVSSNDSVACNASVVSVLGIGPLPSGVRVVRALRLGMLAGGGRVNASAELEIDLSAVVPGNTTMSWNVTGVAGVWAHTGGVEVRVSVRCPRPPAPRWVAASVEQSVWSFGTSAGKVRVSWEPCMQARACCEAYPMEVLRDGAVVGLTSMGGFVDESGSLQTGRKYWYSVRPAGGRDGSSDMCEVATEVHVEKDLRWIALLVLLLGLAGYVLASRCGSQAESMCRRLSRACGKRRGWTRVGHSESLASSEGAVEVWTGSLSTRVSESSSVGSW</sequence>